<dbReference type="Proteomes" id="UP000193719">
    <property type="component" value="Unassembled WGS sequence"/>
</dbReference>
<protein>
    <submittedName>
        <fullName evidence="2">Alpha/beta-hydrolase</fullName>
    </submittedName>
</protein>
<dbReference type="STRING" id="1754191.A0A1Y1VMV5"/>
<sequence length="271" mass="30717">MNVGIVGEGNETTIVLITGLGYTSPVISYKPFAESLADKYRVIIVEPFGYGISDVTKDERNTKNIVSELHACIQKLGLEKYYLMAHSIGGIYSLAYTNEYPEEILGYIGLDPTPRDGLLEMPFLDSIKMRLELGFGNLVNKLGLVGLLSSDIKFIQTQAQLDPNYQYSEEDKETMEIIFNYRFCNDNTVNENINTYNNKNIDAVADLSFPDSIPVIQFVSSMNCENNKDWLRFHQKMQNANPDSEVLVLEGSHLIYIDQRQAISDKIKNWI</sequence>
<feature type="non-terminal residue" evidence="2">
    <location>
        <position position="271"/>
    </location>
</feature>
<dbReference type="InterPro" id="IPR029058">
    <property type="entry name" value="AB_hydrolase_fold"/>
</dbReference>
<keyword evidence="3" id="KW-1185">Reference proteome</keyword>
<dbReference type="SUPFAM" id="SSF53474">
    <property type="entry name" value="alpha/beta-Hydrolases"/>
    <property type="match status" value="1"/>
</dbReference>
<reference evidence="2 3" key="2">
    <citation type="submission" date="2016-08" db="EMBL/GenBank/DDBJ databases">
        <title>Pervasive Adenine N6-methylation of Active Genes in Fungi.</title>
        <authorList>
            <consortium name="DOE Joint Genome Institute"/>
            <person name="Mondo S.J."/>
            <person name="Dannebaum R.O."/>
            <person name="Kuo R.C."/>
            <person name="Labutti K."/>
            <person name="Haridas S."/>
            <person name="Kuo A."/>
            <person name="Salamov A."/>
            <person name="Ahrendt S.R."/>
            <person name="Lipzen A."/>
            <person name="Sullivan W."/>
            <person name="Andreopoulos W.B."/>
            <person name="Clum A."/>
            <person name="Lindquist E."/>
            <person name="Daum C."/>
            <person name="Ramamoorthy G.K."/>
            <person name="Gryganskyi A."/>
            <person name="Culley D."/>
            <person name="Magnuson J.K."/>
            <person name="James T.Y."/>
            <person name="O'Malley M.A."/>
            <person name="Stajich J.E."/>
            <person name="Spatafora J.W."/>
            <person name="Visel A."/>
            <person name="Grigoriev I.V."/>
        </authorList>
    </citation>
    <scope>NUCLEOTIDE SEQUENCE [LARGE SCALE GENOMIC DNA]</scope>
    <source>
        <strain evidence="3">finn</strain>
    </source>
</reference>
<dbReference type="GO" id="GO:0016787">
    <property type="term" value="F:hydrolase activity"/>
    <property type="evidence" value="ECO:0007669"/>
    <property type="project" value="UniProtKB-KW"/>
</dbReference>
<reference evidence="2 3" key="1">
    <citation type="submission" date="2016-08" db="EMBL/GenBank/DDBJ databases">
        <title>Genomes of anaerobic fungi encode conserved fungal cellulosomes for biomass hydrolysis.</title>
        <authorList>
            <consortium name="DOE Joint Genome Institute"/>
            <person name="Haitjema C.H."/>
            <person name="Gilmore S.P."/>
            <person name="Henske J.K."/>
            <person name="Solomon K.V."/>
            <person name="De Groot R."/>
            <person name="Kuo A."/>
            <person name="Mondo S.J."/>
            <person name="Salamov A.A."/>
            <person name="Labutti K."/>
            <person name="Zhao Z."/>
            <person name="Chiniquy J."/>
            <person name="Barry K."/>
            <person name="Brewer H.M."/>
            <person name="Purvine S.O."/>
            <person name="Wright A.T."/>
            <person name="Boxma B."/>
            <person name="Van Alen T."/>
            <person name="Hackstein J.H."/>
            <person name="Baker S.E."/>
            <person name="Grigoriev I.V."/>
            <person name="O'Malley M.A."/>
        </authorList>
    </citation>
    <scope>NUCLEOTIDE SEQUENCE [LARGE SCALE GENOMIC DNA]</scope>
    <source>
        <strain evidence="3">finn</strain>
    </source>
</reference>
<accession>A0A1Y1VMV5</accession>
<evidence type="ECO:0000313" key="3">
    <source>
        <dbReference type="Proteomes" id="UP000193719"/>
    </source>
</evidence>
<gene>
    <name evidence="2" type="ORF">BCR36DRAFT_578832</name>
</gene>
<proteinExistence type="predicted"/>
<evidence type="ECO:0000259" key="1">
    <source>
        <dbReference type="Pfam" id="PF00561"/>
    </source>
</evidence>
<dbReference type="InterPro" id="IPR000073">
    <property type="entry name" value="AB_hydrolase_1"/>
</dbReference>
<organism evidence="2 3">
    <name type="scientific">Piromyces finnis</name>
    <dbReference type="NCBI Taxonomy" id="1754191"/>
    <lineage>
        <taxon>Eukaryota</taxon>
        <taxon>Fungi</taxon>
        <taxon>Fungi incertae sedis</taxon>
        <taxon>Chytridiomycota</taxon>
        <taxon>Chytridiomycota incertae sedis</taxon>
        <taxon>Neocallimastigomycetes</taxon>
        <taxon>Neocallimastigales</taxon>
        <taxon>Neocallimastigaceae</taxon>
        <taxon>Piromyces</taxon>
    </lineage>
</organism>
<dbReference type="AlphaFoldDB" id="A0A1Y1VMV5"/>
<name>A0A1Y1VMV5_9FUNG</name>
<dbReference type="Gene3D" id="3.40.50.1820">
    <property type="entry name" value="alpha/beta hydrolase"/>
    <property type="match status" value="1"/>
</dbReference>
<dbReference type="PANTHER" id="PTHR43798">
    <property type="entry name" value="MONOACYLGLYCEROL LIPASE"/>
    <property type="match status" value="1"/>
</dbReference>
<evidence type="ECO:0000313" key="2">
    <source>
        <dbReference type="EMBL" id="ORX60745.1"/>
    </source>
</evidence>
<feature type="domain" description="AB hydrolase-1" evidence="1">
    <location>
        <begin position="13"/>
        <end position="118"/>
    </location>
</feature>
<dbReference type="OrthoDB" id="2139013at2759"/>
<dbReference type="Pfam" id="PF00561">
    <property type="entry name" value="Abhydrolase_1"/>
    <property type="match status" value="1"/>
</dbReference>
<dbReference type="EMBL" id="MCFH01000001">
    <property type="protein sequence ID" value="ORX60745.1"/>
    <property type="molecule type" value="Genomic_DNA"/>
</dbReference>
<keyword evidence="2" id="KW-0378">Hydrolase</keyword>
<dbReference type="InterPro" id="IPR050266">
    <property type="entry name" value="AB_hydrolase_sf"/>
</dbReference>
<comment type="caution">
    <text evidence="2">The sequence shown here is derived from an EMBL/GenBank/DDBJ whole genome shotgun (WGS) entry which is preliminary data.</text>
</comment>